<evidence type="ECO:0000256" key="7">
    <source>
        <dbReference type="HAMAP-Rule" id="MF_02065"/>
    </source>
</evidence>
<evidence type="ECO:0000313" key="9">
    <source>
        <dbReference type="EMBL" id="HIX72010.1"/>
    </source>
</evidence>
<feature type="transmembrane region" description="Helical" evidence="7">
    <location>
        <begin position="155"/>
        <end position="175"/>
    </location>
</feature>
<feature type="region of interest" description="Disordered" evidence="8">
    <location>
        <begin position="487"/>
        <end position="525"/>
    </location>
</feature>
<protein>
    <recommendedName>
        <fullName evidence="7">Endolytic murein transglycosylase</fullName>
        <ecNumber evidence="7">4.2.2.29</ecNumber>
    </recommendedName>
    <alternativeName>
        <fullName evidence="7">Peptidoglycan lytic transglycosylase</fullName>
    </alternativeName>
    <alternativeName>
        <fullName evidence="7">Peptidoglycan polymerization terminase</fullName>
    </alternativeName>
</protein>
<dbReference type="PANTHER" id="PTHR30518">
    <property type="entry name" value="ENDOLYTIC MUREIN TRANSGLYCOSYLASE"/>
    <property type="match status" value="1"/>
</dbReference>
<comment type="subcellular location">
    <subcellularLocation>
        <location evidence="7">Cell membrane</location>
        <topology evidence="7">Single-pass membrane protein</topology>
    </subcellularLocation>
</comment>
<dbReference type="HAMAP" id="MF_02065">
    <property type="entry name" value="MltG"/>
    <property type="match status" value="1"/>
</dbReference>
<dbReference type="GO" id="GO:0005886">
    <property type="term" value="C:plasma membrane"/>
    <property type="evidence" value="ECO:0007669"/>
    <property type="project" value="UniProtKB-SubCell"/>
</dbReference>
<keyword evidence="5 7" id="KW-0456">Lyase</keyword>
<dbReference type="Gene3D" id="3.30.1490.480">
    <property type="entry name" value="Endolytic murein transglycosylase"/>
    <property type="match status" value="2"/>
</dbReference>
<evidence type="ECO:0000256" key="4">
    <source>
        <dbReference type="ARBA" id="ARBA00023136"/>
    </source>
</evidence>
<dbReference type="EMBL" id="DXEQ01000094">
    <property type="protein sequence ID" value="HIX72010.1"/>
    <property type="molecule type" value="Genomic_DNA"/>
</dbReference>
<comment type="catalytic activity">
    <reaction evidence="7">
        <text>a peptidoglycan chain = a peptidoglycan chain with N-acetyl-1,6-anhydromuramyl-[peptide] at the reducing end + a peptidoglycan chain with N-acetylglucosamine at the non-reducing end.</text>
        <dbReference type="EC" id="4.2.2.29"/>
    </reaction>
</comment>
<dbReference type="CDD" id="cd08010">
    <property type="entry name" value="MltG_like"/>
    <property type="match status" value="1"/>
</dbReference>
<dbReference type="InterPro" id="IPR003770">
    <property type="entry name" value="MLTG-like"/>
</dbReference>
<evidence type="ECO:0000256" key="2">
    <source>
        <dbReference type="ARBA" id="ARBA00022692"/>
    </source>
</evidence>
<dbReference type="PANTHER" id="PTHR30518:SF2">
    <property type="entry name" value="ENDOLYTIC MUREIN TRANSGLYCOSYLASE"/>
    <property type="match status" value="1"/>
</dbReference>
<dbReference type="EC" id="4.2.2.29" evidence="7"/>
<dbReference type="GO" id="GO:0071555">
    <property type="term" value="P:cell wall organization"/>
    <property type="evidence" value="ECO:0007669"/>
    <property type="project" value="UniProtKB-KW"/>
</dbReference>
<keyword evidence="2 7" id="KW-0812">Transmembrane</keyword>
<reference evidence="9" key="2">
    <citation type="submission" date="2021-04" db="EMBL/GenBank/DDBJ databases">
        <authorList>
            <person name="Gilroy R."/>
        </authorList>
    </citation>
    <scope>NUCLEOTIDE SEQUENCE</scope>
    <source>
        <strain evidence="9">ChiSxjej3B15-1167</strain>
    </source>
</reference>
<organism evidence="9 10">
    <name type="scientific">Candidatus Anaerobutyricum stercoripullorum</name>
    <dbReference type="NCBI Taxonomy" id="2838456"/>
    <lineage>
        <taxon>Bacteria</taxon>
        <taxon>Bacillati</taxon>
        <taxon>Bacillota</taxon>
        <taxon>Clostridia</taxon>
        <taxon>Lachnospirales</taxon>
        <taxon>Lachnospiraceae</taxon>
        <taxon>Anaerobutyricum</taxon>
    </lineage>
</organism>
<name>A0A9D2BD17_9FIRM</name>
<evidence type="ECO:0000313" key="10">
    <source>
        <dbReference type="Proteomes" id="UP000886805"/>
    </source>
</evidence>
<feature type="region of interest" description="Disordered" evidence="8">
    <location>
        <begin position="1"/>
        <end position="134"/>
    </location>
</feature>
<dbReference type="GO" id="GO:0009252">
    <property type="term" value="P:peptidoglycan biosynthetic process"/>
    <property type="evidence" value="ECO:0007669"/>
    <property type="project" value="UniProtKB-UniRule"/>
</dbReference>
<feature type="compositionally biased region" description="Basic and acidic residues" evidence="8">
    <location>
        <begin position="89"/>
        <end position="99"/>
    </location>
</feature>
<evidence type="ECO:0000256" key="6">
    <source>
        <dbReference type="ARBA" id="ARBA00023316"/>
    </source>
</evidence>
<proteinExistence type="inferred from homology"/>
<comment type="similarity">
    <text evidence="7">Belongs to the transglycosylase MltG family.</text>
</comment>
<evidence type="ECO:0000256" key="8">
    <source>
        <dbReference type="SAM" id="MobiDB-lite"/>
    </source>
</evidence>
<feature type="compositionally biased region" description="Basic and acidic residues" evidence="8">
    <location>
        <begin position="1"/>
        <end position="59"/>
    </location>
</feature>
<keyword evidence="1 7" id="KW-1003">Cell membrane</keyword>
<evidence type="ECO:0000256" key="3">
    <source>
        <dbReference type="ARBA" id="ARBA00022989"/>
    </source>
</evidence>
<keyword evidence="4 7" id="KW-0472">Membrane</keyword>
<comment type="caution">
    <text evidence="9">The sequence shown here is derived from an EMBL/GenBank/DDBJ whole genome shotgun (WGS) entry which is preliminary data.</text>
</comment>
<sequence length="525" mass="58326">MEIKFKPEPEKKIEGTENIPEKEIEGVENIPEKEIEGVENIPEKEIEGTENIPENKTDGAENVPVTEDTKEAQEIEENNAADVTVDETDGQKECGDEPAGKGAPDMEPVGETSLAEPTRRRRRRSRKGNVPSPAVDQEMIGEAVEKKPLRGWQKVLLTVGVIVLAVILTFGFSIWREYSRTESVEGEPVEVTIAQGSSTRQVAKELRDAGVIRYETAFLLKIYFSDDRGKLRYGTFALNDGMCLADVIETLVTGGAQKEEESFTIPEGYSIPMIAEKLEKEGVMSQEEFLTAVKNAAVDFVYKDQLPSAEQVFYQLEGYIFPDTYYLSEDMTGEELVQKILAEFEQKFDAKRLKEAQNLGMSMEEVLIRASLVQKETDLPQEYSMVAGVINNRLAQNMRLQFDSTVVYAMSEGMYGVGRVLYDHLEIDSPYNTYKVDGLPVGPICNPSLEAIDGVLHPAQHNYLYFQTDQVKNDGSNLYFETYEEHAAAAATTEDPAGQTEQTAPVEEGSQSTPAQAEDTASAGQ</sequence>
<evidence type="ECO:0000256" key="5">
    <source>
        <dbReference type="ARBA" id="ARBA00023239"/>
    </source>
</evidence>
<dbReference type="AlphaFoldDB" id="A0A9D2BD17"/>
<reference evidence="9" key="1">
    <citation type="journal article" date="2021" name="PeerJ">
        <title>Extensive microbial diversity within the chicken gut microbiome revealed by metagenomics and culture.</title>
        <authorList>
            <person name="Gilroy R."/>
            <person name="Ravi A."/>
            <person name="Getino M."/>
            <person name="Pursley I."/>
            <person name="Horton D.L."/>
            <person name="Alikhan N.F."/>
            <person name="Baker D."/>
            <person name="Gharbi K."/>
            <person name="Hall N."/>
            <person name="Watson M."/>
            <person name="Adriaenssens E.M."/>
            <person name="Foster-Nyarko E."/>
            <person name="Jarju S."/>
            <person name="Secka A."/>
            <person name="Antonio M."/>
            <person name="Oren A."/>
            <person name="Chaudhuri R.R."/>
            <person name="La Ragione R."/>
            <person name="Hildebrand F."/>
            <person name="Pallen M.J."/>
        </authorList>
    </citation>
    <scope>NUCLEOTIDE SEQUENCE</scope>
    <source>
        <strain evidence="9">ChiSxjej3B15-1167</strain>
    </source>
</reference>
<keyword evidence="6 7" id="KW-0961">Cell wall biogenesis/degradation</keyword>
<keyword evidence="3 7" id="KW-1133">Transmembrane helix</keyword>
<feature type="compositionally biased region" description="Polar residues" evidence="8">
    <location>
        <begin position="499"/>
        <end position="515"/>
    </location>
</feature>
<dbReference type="NCBIfam" id="TIGR00247">
    <property type="entry name" value="endolytic transglycosylase MltG"/>
    <property type="match status" value="1"/>
</dbReference>
<gene>
    <name evidence="7 9" type="primary">mltG</name>
    <name evidence="9" type="ORF">H9849_03200</name>
</gene>
<evidence type="ECO:0000256" key="1">
    <source>
        <dbReference type="ARBA" id="ARBA00022475"/>
    </source>
</evidence>
<dbReference type="Proteomes" id="UP000886805">
    <property type="component" value="Unassembled WGS sequence"/>
</dbReference>
<accession>A0A9D2BD17</accession>
<comment type="function">
    <text evidence="7">Functions as a peptidoglycan terminase that cleaves nascent peptidoglycan strands endolytically to terminate their elongation.</text>
</comment>
<dbReference type="Pfam" id="PF02618">
    <property type="entry name" value="YceG"/>
    <property type="match status" value="1"/>
</dbReference>
<dbReference type="GO" id="GO:0008932">
    <property type="term" value="F:lytic endotransglycosylase activity"/>
    <property type="evidence" value="ECO:0007669"/>
    <property type="project" value="UniProtKB-UniRule"/>
</dbReference>
<feature type="compositionally biased region" description="Acidic residues" evidence="8">
    <location>
        <begin position="74"/>
        <end position="88"/>
    </location>
</feature>
<feature type="site" description="Important for catalytic activity" evidence="7">
    <location>
        <position position="376"/>
    </location>
</feature>